<dbReference type="PANTHER" id="PTHR34351">
    <property type="entry name" value="SLR1927 PROTEIN-RELATED"/>
    <property type="match status" value="1"/>
</dbReference>
<dbReference type="RefSeq" id="WP_091474497.1">
    <property type="nucleotide sequence ID" value="NZ_FOIT01000002.1"/>
</dbReference>
<keyword evidence="1" id="KW-0472">Membrane</keyword>
<protein>
    <submittedName>
        <fullName evidence="2">Uncharacterized conserved protein, DUF58 family, contains vWF domain</fullName>
    </submittedName>
</protein>
<dbReference type="PANTHER" id="PTHR34351:SF2">
    <property type="entry name" value="DUF58 DOMAIN-CONTAINING PROTEIN"/>
    <property type="match status" value="1"/>
</dbReference>
<keyword evidence="3" id="KW-1185">Reference proteome</keyword>
<reference evidence="2 3" key="1">
    <citation type="submission" date="2016-10" db="EMBL/GenBank/DDBJ databases">
        <authorList>
            <person name="Varghese N."/>
            <person name="Submissions S."/>
        </authorList>
    </citation>
    <scope>NUCLEOTIDE SEQUENCE [LARGE SCALE GENOMIC DNA]</scope>
    <source>
        <strain evidence="2 3">IBRC-M10081</strain>
    </source>
</reference>
<name>A0A662Z2K9_9STAP</name>
<accession>A0A662Z2K9</accession>
<dbReference type="Proteomes" id="UP000243605">
    <property type="component" value="Unassembled WGS sequence"/>
</dbReference>
<evidence type="ECO:0000313" key="2">
    <source>
        <dbReference type="EMBL" id="SEV95901.1"/>
    </source>
</evidence>
<keyword evidence="1" id="KW-1133">Transmembrane helix</keyword>
<organism evidence="2 3">
    <name type="scientific">Aliicoccus persicus</name>
    <dbReference type="NCBI Taxonomy" id="930138"/>
    <lineage>
        <taxon>Bacteria</taxon>
        <taxon>Bacillati</taxon>
        <taxon>Bacillota</taxon>
        <taxon>Bacilli</taxon>
        <taxon>Bacillales</taxon>
        <taxon>Staphylococcaceae</taxon>
        <taxon>Aliicoccus</taxon>
    </lineage>
</organism>
<feature type="transmembrane region" description="Helical" evidence="1">
    <location>
        <begin position="12"/>
        <end position="30"/>
    </location>
</feature>
<dbReference type="EMBL" id="FOIT01000002">
    <property type="protein sequence ID" value="SEV95901.1"/>
    <property type="molecule type" value="Genomic_DNA"/>
</dbReference>
<evidence type="ECO:0000313" key="3">
    <source>
        <dbReference type="Proteomes" id="UP000243605"/>
    </source>
</evidence>
<dbReference type="OrthoDB" id="9789943at2"/>
<sequence>MRFKAEIKDNTVMSIFIAIVFIIILLNILYPFTINLWLSLLLGLALSFFLLNHFYSTRVAKQLVVDFASQSIRHYKGQDGALHITVRQPGRMPLLNAEMRVIASDHLLFHNEYKTNKTFQTETRVKFSTSGNKDTLITLPYTANKRGVGKVVDIEIHVPQPFGFDTVKLVRLNRPNVEVMVYPDKMKAKRDDMRAKMMQGFIQVNQSLFDDPMQMVGVRDYFPDDNMKRIHWKASAKGDGLKSKLYENVTQMSWMILVNLRSQDHYSPPEYIEDIFEKLAYLTEEATKLGISYSIMTNMTTFDKSNYFKLHEASGPKHYKNTLEALARINSLTYTIPYPVFLKDVMQHEQLPTHVIACGQVNHESLIVLNQVSRKGSYVYHLDTEGIHRLSSSNGGVPNEA</sequence>
<evidence type="ECO:0000256" key="1">
    <source>
        <dbReference type="SAM" id="Phobius"/>
    </source>
</evidence>
<keyword evidence="1" id="KW-0812">Transmembrane</keyword>
<proteinExistence type="predicted"/>
<gene>
    <name evidence="2" type="ORF">SAMN05192557_1005</name>
</gene>
<dbReference type="AlphaFoldDB" id="A0A662Z2K9"/>